<accession>A0ACD5Z9P8</accession>
<name>A0ACD5Z9P8_AVESA</name>
<protein>
    <submittedName>
        <fullName evidence="1">Uncharacterized protein</fullName>
    </submittedName>
</protein>
<evidence type="ECO:0000313" key="1">
    <source>
        <dbReference type="EnsemblPlants" id="AVESA.00010b.r2.6CG1111190.1.CDS"/>
    </source>
</evidence>
<evidence type="ECO:0000313" key="2">
    <source>
        <dbReference type="Proteomes" id="UP001732700"/>
    </source>
</evidence>
<sequence>MGTKSLVILVACLLFCIAYEGSAHAPGAACRTSDLAVSTDTYPDPGGRPEYFVRVANTCACTQRNIKLACPGYNSSIVVYPASAITPDGDGMLCTLVGGGPVEHGGEVYFYYEWSTKFSFEPVSSKVDC</sequence>
<keyword evidence="2" id="KW-1185">Reference proteome</keyword>
<reference evidence="1" key="1">
    <citation type="submission" date="2021-05" db="EMBL/GenBank/DDBJ databases">
        <authorList>
            <person name="Scholz U."/>
            <person name="Mascher M."/>
            <person name="Fiebig A."/>
        </authorList>
    </citation>
    <scope>NUCLEOTIDE SEQUENCE [LARGE SCALE GENOMIC DNA]</scope>
</reference>
<organism evidence="1 2">
    <name type="scientific">Avena sativa</name>
    <name type="common">Oat</name>
    <dbReference type="NCBI Taxonomy" id="4498"/>
    <lineage>
        <taxon>Eukaryota</taxon>
        <taxon>Viridiplantae</taxon>
        <taxon>Streptophyta</taxon>
        <taxon>Embryophyta</taxon>
        <taxon>Tracheophyta</taxon>
        <taxon>Spermatophyta</taxon>
        <taxon>Magnoliopsida</taxon>
        <taxon>Liliopsida</taxon>
        <taxon>Poales</taxon>
        <taxon>Poaceae</taxon>
        <taxon>BOP clade</taxon>
        <taxon>Pooideae</taxon>
        <taxon>Poodae</taxon>
        <taxon>Poeae</taxon>
        <taxon>Poeae Chloroplast Group 1 (Aveneae type)</taxon>
        <taxon>Aveninae</taxon>
        <taxon>Avena</taxon>
    </lineage>
</organism>
<dbReference type="Proteomes" id="UP001732700">
    <property type="component" value="Chromosome 6C"/>
</dbReference>
<proteinExistence type="predicted"/>
<reference evidence="1" key="2">
    <citation type="submission" date="2025-09" db="UniProtKB">
        <authorList>
            <consortium name="EnsemblPlants"/>
        </authorList>
    </citation>
    <scope>IDENTIFICATION</scope>
</reference>
<dbReference type="EnsemblPlants" id="AVESA.00010b.r2.6CG1111190.1">
    <property type="protein sequence ID" value="AVESA.00010b.r2.6CG1111190.1.CDS"/>
    <property type="gene ID" value="AVESA.00010b.r2.6CG1111190"/>
</dbReference>